<dbReference type="Pfam" id="PF00004">
    <property type="entry name" value="AAA"/>
    <property type="match status" value="1"/>
</dbReference>
<feature type="domain" description="ATPase AAA-type core" evidence="3">
    <location>
        <begin position="2487"/>
        <end position="2571"/>
    </location>
</feature>
<feature type="coiled-coil region" evidence="1">
    <location>
        <begin position="1186"/>
        <end position="1213"/>
    </location>
</feature>
<feature type="region of interest" description="Disordered" evidence="2">
    <location>
        <begin position="472"/>
        <end position="499"/>
    </location>
</feature>
<protein>
    <submittedName>
        <fullName evidence="4">Cell division protein</fullName>
    </submittedName>
</protein>
<reference evidence="4" key="1">
    <citation type="submission" date="2016-09" db="EMBL/GenBank/DDBJ databases">
        <title>The plastid genome of Polytoma uvella is the largest known among non-photosynthetic algae and plants and reveals contrasting evolutionary paths to nonphotosynthetic life styles.</title>
        <authorList>
            <person name="Figueroa-Martinez F.J."/>
            <person name="Nedelcu A."/>
            <person name="Smith D.R."/>
            <person name="Reyes-Prieto A."/>
        </authorList>
    </citation>
    <scope>NUCLEOTIDE SEQUENCE</scope>
    <source>
        <strain evidence="4">SAG 11-49</strain>
    </source>
</reference>
<accession>A0A1L2M595</accession>
<keyword evidence="1" id="KW-0175">Coiled coil</keyword>
<dbReference type="GO" id="GO:0016887">
    <property type="term" value="F:ATP hydrolysis activity"/>
    <property type="evidence" value="ECO:0007669"/>
    <property type="project" value="InterPro"/>
</dbReference>
<gene>
    <name evidence="4" type="primary">ftsH</name>
</gene>
<dbReference type="GO" id="GO:0005524">
    <property type="term" value="F:ATP binding"/>
    <property type="evidence" value="ECO:0007669"/>
    <property type="project" value="InterPro"/>
</dbReference>
<dbReference type="InterPro" id="IPR027417">
    <property type="entry name" value="P-loop_NTPase"/>
</dbReference>
<evidence type="ECO:0000256" key="2">
    <source>
        <dbReference type="SAM" id="MobiDB-lite"/>
    </source>
</evidence>
<evidence type="ECO:0000259" key="3">
    <source>
        <dbReference type="Pfam" id="PF00004"/>
    </source>
</evidence>
<feature type="region of interest" description="Disordered" evidence="2">
    <location>
        <begin position="853"/>
        <end position="884"/>
    </location>
</feature>
<dbReference type="EMBL" id="KX828176">
    <property type="protein sequence ID" value="APD80601.1"/>
    <property type="molecule type" value="Genomic_DNA"/>
</dbReference>
<geneLocation type="plastid" evidence="4"/>
<feature type="region of interest" description="Disordered" evidence="2">
    <location>
        <begin position="739"/>
        <end position="759"/>
    </location>
</feature>
<dbReference type="PANTHER" id="PTHR23077">
    <property type="entry name" value="AAA-FAMILY ATPASE"/>
    <property type="match status" value="1"/>
</dbReference>
<dbReference type="InterPro" id="IPR050168">
    <property type="entry name" value="AAA_ATPase_domain"/>
</dbReference>
<name>A0A1L2M595_9CHLO</name>
<dbReference type="InterPro" id="IPR003959">
    <property type="entry name" value="ATPase_AAA_core"/>
</dbReference>
<proteinExistence type="predicted"/>
<feature type="region of interest" description="Disordered" evidence="2">
    <location>
        <begin position="2638"/>
        <end position="2688"/>
    </location>
</feature>
<keyword evidence="4" id="KW-0131">Cell cycle</keyword>
<dbReference type="Gene3D" id="3.40.50.300">
    <property type="entry name" value="P-loop containing nucleotide triphosphate hydrolases"/>
    <property type="match status" value="2"/>
</dbReference>
<dbReference type="RefSeq" id="YP_009329568.1">
    <property type="nucleotide sequence ID" value="NC_032109.1"/>
</dbReference>
<evidence type="ECO:0000256" key="1">
    <source>
        <dbReference type="SAM" id="Coils"/>
    </source>
</evidence>
<feature type="region of interest" description="Disordered" evidence="2">
    <location>
        <begin position="1899"/>
        <end position="1931"/>
    </location>
</feature>
<dbReference type="GO" id="GO:0051301">
    <property type="term" value="P:cell division"/>
    <property type="evidence" value="ECO:0007669"/>
    <property type="project" value="UniProtKB-KW"/>
</dbReference>
<evidence type="ECO:0000313" key="4">
    <source>
        <dbReference type="EMBL" id="APD80601.1"/>
    </source>
</evidence>
<keyword evidence="4" id="KW-0934">Plastid</keyword>
<dbReference type="SUPFAM" id="SSF52540">
    <property type="entry name" value="P-loop containing nucleoside triphosphate hydrolases"/>
    <property type="match status" value="1"/>
</dbReference>
<feature type="compositionally biased region" description="Polar residues" evidence="2">
    <location>
        <begin position="853"/>
        <end position="864"/>
    </location>
</feature>
<keyword evidence="4" id="KW-0132">Cell division</keyword>
<dbReference type="PANTHER" id="PTHR23077:SF117">
    <property type="entry name" value="AAA+ ATPASE DOMAIN-CONTAINING PROTEIN"/>
    <property type="match status" value="1"/>
</dbReference>
<feature type="region of interest" description="Disordered" evidence="2">
    <location>
        <begin position="619"/>
        <end position="638"/>
    </location>
</feature>
<dbReference type="GeneID" id="30522904"/>
<organism evidence="4">
    <name type="scientific">Chlamydomonas leiostraca</name>
    <dbReference type="NCBI Taxonomy" id="1034604"/>
    <lineage>
        <taxon>Eukaryota</taxon>
        <taxon>Viridiplantae</taxon>
        <taxon>Chlorophyta</taxon>
        <taxon>core chlorophytes</taxon>
        <taxon>Chlorophyceae</taxon>
        <taxon>CS clade</taxon>
        <taxon>Chlamydomonadales</taxon>
        <taxon>Chlamydomonadaceae</taxon>
        <taxon>Chlamydomonas</taxon>
    </lineage>
</organism>
<sequence>MNNTKKQFSVKFPKEISLRSLATPDFVKFVSKNSKINSLSGMPAAPGFISPFGDPEGQKPRSLGPAFHPYNQYLLHRLLSSNSQSFAFSRCASCRPFGPIRGNAGCPEGAPAFVGPRIPVGEQDKTRRTPGSKALWAQSQNAEAALLAFSEEKIMNQKLRRLLNSKVLHKNTVVAPLLGNDSTFCPPGNTGGVVCPSGKERGYDASVVGDCPTGNSPFGASSYSTKRSAVANRRFRTLFSLSDFFPYRKSFLCYWLLPFVGFVYTASALRVAPSEGGFVSGNVTQSHSSVNHSSAFESLGTLKIAGWTETTYSYTNPNVVLKENNWAQKATGGSFVSGYYSDLQNYCRLYLASLERFATQNLNEFALLGLSSSVNTFGTQPLLLSQASGASLPFRTNFGKACKYATVVSKVVTTPLQGPGPAGERGLLSAKMEVLPVKFPFSKFSVGKLLSKIYEVNFTDISQKNVFSPVSWDKPRRGAPTSALPQLSQPPAPEGGRGAAKMSHPLFSYLHASTLLDAFNKQKLIGSLKPLTPYKRVLARDYAGRSFNSNLYEKFFRYENIENLFTTASDERNAFGISVSSSGPSVGTKFIEKMNTSIILKKLFATRLSEISVSKTLNSPQLGLTQDPEGQRNSKLGDTAHEGINYTKLTKDKLYRLLFNSRCFASTFNVLEKEGNNPSHSAQNPIGPEGPAVAESLAKPERLLNPPVNSVKQIYKYTHPLVATGAMDKVESPHSTFLSPFSLSPTQNGRKQGGLTQTKAPMAGSDEVKIPAEFSLTNFTNAQVPKNEPTASGTPLRAQAAGLVGPKGPGTWYGQNDFWSQKNRMKTYTSGVLKDYLVLARLTKINTALDTTQLSPQGTGSKPFSKSGEARLPAIDNNPTPRNSTWDLGQETGYEKNTSQFTLLVAANRSEGHKEATEKVSKVEKLLRAYFSIKNSGSFSPSGSEKQKLQNKLVVNLSKTPSSINNTSLPFGAKGGQSSKISNLSKQLVTRWFEKLGPTGKLKGANSAVSASFSLEGQRGGALLNRQTQFSQGLGSKSGLLTKFTSQNLGQEAIYLNFLASNMGQRFLSQNRSRELNLQSPRLLVKNRLFITAKLDAKNNLTPPKGPSNTSLVEAPLQTVSPAWKESEAAKKVSQYIYDYYSGIYPLINNEVKPVLANTEQNRDITDVTRRVSPLAEELSGPEEVLSLQRRKKAQTKRRIKKLKKETRQRKKRKRFYPRPVWMRYRLYSQEIKKRYYRRKNSEVISTPERNLLGQNTPISGTNFAQRSELPRLFGANSSIVRAGSGPTLHNFQSLDFYTISRPVLGELKRVLWKSYWLRSNLNPYLTKVKSCLKNIKQSQQSWELYTIFQTLVNSFLGARPITSFSGTPFTAQSHVLFAAVVGPSGPFGAPYSEGEERLLLTGNPIQLAEYNRNSYERIQQFISQIRENLTLNGNVKVRASHVGFTPFKEKRRGAIAPGDANVGPTKKNEDFWVKLGKTLTFESHQSSVVAGGEPATANLRLYWAFSKTSYGFFKENHPRKQKWSSTKNREQTKNNKTKKIFRKVATNVQNLFSGSFEDSPPFALDVTHLRTGTTQLSQPLSQAGGPQEGKGDQKLLQKALRKARQKEEKASVFSTLDFANRTAFDSIRLVTASGATQLSQPQFALDVTQGPDVGSGDNRLRNQVSNKLSLSNENKKKKYILNKILLSSSGTHLLGQTSTTYRNVKFPSEISLTEGISFKKTRIKNHRYATKSSYWWTNSLTNSQVFSPALWAAAPEFVLFSTNFNPTLDPFEGTWRSALWAQNHYYISSVLLHFCAIVTILSISRIRSFLKFSLLGISKIYKTAISLFLNWNITPAASSFPSGARRVELPGGQQKAANFAPPEGGAGNTVAPMARGPLANVIRVNPFMNRFTSSAMSKLRSVGGSPSGPNTGVNGPKRRNTNNRSLTKDGYRNASILTARVSRQGRLWRTGIQTKSNPKHFYFFRYLTFMYDSLTKQLGSSLPLFSSQGIQAQMGTDKGEYSKKLQNDGRRPQSFPLRAKLYLFLRYGIQKPIYYFKLAPAYGPSPQLSALRAPPEGVRVSKGSLTSPDLLTGLPNSSKNASLGLGGSNNSFVNYSMLYSLLVMNIVCEKLFTLRYTSAAVLKEVKVNVFEKCLRSVYTFLEKPGEQIVDWVAYMFLVEWASDITNTIPENFDIYLGSTTKKLTRTVFFESLKFSSIAGISPSGPNSPLFKQPVSLSDSFFSTVSQFGLIQLASPFIQRRIYHLYEILLLQFYQPDADLILRQKKGILFWDIWGDFLLQTAEDSNINISELTSVKEEQIKLLEKCETSFMPTGAQEGGFSGPNAKTNGMEKQLMKSGEARLPPLIPAAFSAAVLGNSKKENKFIKLSQIVRSNCQGQSSLPFGSNDSPAVRFALAGRSKTETSGGSAYNDLGDIRSGWGAEGAFGAQQFLSYQGKDTELFIDLHPRGSLADVVSLVKWNDSVQQPIGTLVCQIYSGLLSKQISKNILIVGSSGIEKTLLVQAIAGETELKIITDNAYRYAMVYRGVAVGIKLLRDVFDSLVGAGGPAGPPCLFLIEDIHAIGERRPLLISDDEGLSKNEGASKEIHEKNQVFYQLSKHVITHYKKPYKGDFSLLIPTNHFCFDLFLVRVPSSGASAGGRATGIASRPRKNNAVTPRIPVMEGKKDTASTSGAASDINLANNSDTQNLQQSDNAALGKIPSRLLISSSELLAPPASSPFSFLTLKEEKKFKPLKTVGEMPWGSVAGGSGNLGQDQLAQVSKASYSIRVKVALLADMAISSLSVKLDMITDLLVIIDSVKGNRGFVIFATTHVPYVLDPALRRPGRLDETISLGIAPTLFSRWEFLKSSFSVLNPGIGAPLPLDPLRKNTLDFTLVSKNISNQYNISLMRTKLFNYISPKAHSLTCPPGNAGSPTQLTNASTEYIDNFQRQGKLTVSSVFETTYSSVANALLGKFNKENLTRVDASGTSPRLKQNTYSIVHKTSRKILSQTYFGASVLLIQNSLGAVPLLPFGSGGTAGGPSVVPGGHDKGGPVLHYLELTSSFFNENSRVINSAGISPQQLKKHLIYLISGKLGEMFLFAKADGRQSQCLKELRDARMTAASASLQNRLATIGGRPEVASSFGLSNTWQSLTSLVLSYIQKRYIWNKNLIVPKLLSFSNYSALLEYPSPPSTNILLPAKRYENYKRSFSFFAVKRYSSINIREKINLHQQQRLVKRLYRQPVQELFRSEIMENRFTSFTNAGLMIGSYEPILQKPSSSNWFVKNRILMRHRNSLTNQWWNGQLPEHNAETTFLSDIDWRYTFISQPNISSPQKVGTTGAEGVKDILLDFPDTDQHYNPRNRRWLLTKGSYNNWFDFEKTINSEIYSHFVFDSFVKAYQVFEKNREILDFYAFYGLKNPTAMKRTESVLKLYLLKLQR</sequence>
<feature type="compositionally biased region" description="Polar residues" evidence="2">
    <location>
        <begin position="2668"/>
        <end position="2688"/>
    </location>
</feature>